<feature type="domain" description="N-acetyltransferase" evidence="1">
    <location>
        <begin position="8"/>
        <end position="170"/>
    </location>
</feature>
<dbReference type="SUPFAM" id="SSF55729">
    <property type="entry name" value="Acyl-CoA N-acyltransferases (Nat)"/>
    <property type="match status" value="1"/>
</dbReference>
<keyword evidence="3" id="KW-1185">Reference proteome</keyword>
<name>A0ABV8RJR9_9SPHN</name>
<dbReference type="EMBL" id="JBHSDH010000013">
    <property type="protein sequence ID" value="MFC4293135.1"/>
    <property type="molecule type" value="Genomic_DNA"/>
</dbReference>
<dbReference type="Pfam" id="PF13302">
    <property type="entry name" value="Acetyltransf_3"/>
    <property type="match status" value="1"/>
</dbReference>
<dbReference type="GO" id="GO:0016746">
    <property type="term" value="F:acyltransferase activity"/>
    <property type="evidence" value="ECO:0007669"/>
    <property type="project" value="UniProtKB-KW"/>
</dbReference>
<sequence length="195" mass="21381">MFARTERLLLRPSWPEDAEALHRAACDEAIARNLAMVPWPYTLDDARSFAALDQDPLYPNFLLLQRTDGAPRIIGSCGLVAREGGAEIGYWIARPYWGLGYASEAARAVVSIARAIGHRRLISGHFTDNPASGRVLRKIGFRPTGEVVLRHSAGRGSKVPCALYEMPLAEEDGFAGRDYDAPDPVMPYDAQPMAA</sequence>
<keyword evidence="2" id="KW-0012">Acyltransferase</keyword>
<dbReference type="Proteomes" id="UP001595887">
    <property type="component" value="Unassembled WGS sequence"/>
</dbReference>
<organism evidence="2 3">
    <name type="scientific">Sphingorhabdus arenilitoris</name>
    <dbReference type="NCBI Taxonomy" id="1490041"/>
    <lineage>
        <taxon>Bacteria</taxon>
        <taxon>Pseudomonadati</taxon>
        <taxon>Pseudomonadota</taxon>
        <taxon>Alphaproteobacteria</taxon>
        <taxon>Sphingomonadales</taxon>
        <taxon>Sphingomonadaceae</taxon>
        <taxon>Sphingorhabdus</taxon>
    </lineage>
</organism>
<accession>A0ABV8RJR9</accession>
<dbReference type="PANTHER" id="PTHR43792">
    <property type="entry name" value="GNAT FAMILY, PUTATIVE (AFU_ORTHOLOGUE AFUA_3G00765)-RELATED-RELATED"/>
    <property type="match status" value="1"/>
</dbReference>
<keyword evidence="2" id="KW-0808">Transferase</keyword>
<dbReference type="CDD" id="cd04301">
    <property type="entry name" value="NAT_SF"/>
    <property type="match status" value="1"/>
</dbReference>
<gene>
    <name evidence="2" type="ORF">ACFOWX_11980</name>
</gene>
<proteinExistence type="predicted"/>
<dbReference type="InterPro" id="IPR016181">
    <property type="entry name" value="Acyl_CoA_acyltransferase"/>
</dbReference>
<reference evidence="3" key="1">
    <citation type="journal article" date="2019" name="Int. J. Syst. Evol. Microbiol.">
        <title>The Global Catalogue of Microorganisms (GCM) 10K type strain sequencing project: providing services to taxonomists for standard genome sequencing and annotation.</title>
        <authorList>
            <consortium name="The Broad Institute Genomics Platform"/>
            <consortium name="The Broad Institute Genome Sequencing Center for Infectious Disease"/>
            <person name="Wu L."/>
            <person name="Ma J."/>
        </authorList>
    </citation>
    <scope>NUCLEOTIDE SEQUENCE [LARGE SCALE GENOMIC DNA]</scope>
    <source>
        <strain evidence="3">CECT 8531</strain>
    </source>
</reference>
<dbReference type="PROSITE" id="PS51186">
    <property type="entry name" value="GNAT"/>
    <property type="match status" value="1"/>
</dbReference>
<evidence type="ECO:0000313" key="3">
    <source>
        <dbReference type="Proteomes" id="UP001595887"/>
    </source>
</evidence>
<evidence type="ECO:0000313" key="2">
    <source>
        <dbReference type="EMBL" id="MFC4293135.1"/>
    </source>
</evidence>
<dbReference type="RefSeq" id="WP_381424413.1">
    <property type="nucleotide sequence ID" value="NZ_JBHSDH010000013.1"/>
</dbReference>
<dbReference type="InterPro" id="IPR000182">
    <property type="entry name" value="GNAT_dom"/>
</dbReference>
<protein>
    <submittedName>
        <fullName evidence="2">GNAT family N-acetyltransferase</fullName>
        <ecNumber evidence="2">2.3.-.-</ecNumber>
    </submittedName>
</protein>
<dbReference type="Gene3D" id="3.40.630.30">
    <property type="match status" value="1"/>
</dbReference>
<dbReference type="EC" id="2.3.-.-" evidence="2"/>
<evidence type="ECO:0000259" key="1">
    <source>
        <dbReference type="PROSITE" id="PS51186"/>
    </source>
</evidence>
<dbReference type="InterPro" id="IPR051531">
    <property type="entry name" value="N-acetyltransferase"/>
</dbReference>
<comment type="caution">
    <text evidence="2">The sequence shown here is derived from an EMBL/GenBank/DDBJ whole genome shotgun (WGS) entry which is preliminary data.</text>
</comment>